<dbReference type="RefSeq" id="WP_156354583.1">
    <property type="nucleotide sequence ID" value="NZ_CACRST010000019.1"/>
</dbReference>
<dbReference type="GO" id="GO:0003677">
    <property type="term" value="F:DNA binding"/>
    <property type="evidence" value="ECO:0007669"/>
    <property type="project" value="InterPro"/>
</dbReference>
<sequence length="79" mass="9169">MAANKTIGNIPLGEKMNLSIAEASVYTGIGQVTLRKWLREPDCPFLIWVGPKKMLVRRQELEDYIHSKTMFFDKEEKKK</sequence>
<name>A0A6N2UKW0_9FIRM</name>
<dbReference type="AlphaFoldDB" id="A0A6N2UKW0"/>
<evidence type="ECO:0000259" key="1">
    <source>
        <dbReference type="Pfam" id="PF12728"/>
    </source>
</evidence>
<reference evidence="2" key="1">
    <citation type="submission" date="2019-11" db="EMBL/GenBank/DDBJ databases">
        <authorList>
            <person name="Feng L."/>
        </authorList>
    </citation>
    <scope>NUCLEOTIDE SEQUENCE</scope>
    <source>
        <strain evidence="2">BgluceraseaLFYP119</strain>
    </source>
</reference>
<evidence type="ECO:0000313" key="2">
    <source>
        <dbReference type="EMBL" id="VYT17927.1"/>
    </source>
</evidence>
<gene>
    <name evidence="2" type="ORF">BGLFYP119_02131</name>
</gene>
<dbReference type="InterPro" id="IPR041657">
    <property type="entry name" value="HTH_17"/>
</dbReference>
<feature type="domain" description="Helix-turn-helix" evidence="1">
    <location>
        <begin position="18"/>
        <end position="67"/>
    </location>
</feature>
<dbReference type="InterPro" id="IPR038148">
    <property type="entry name" value="Tn1545/Tn916_Xis"/>
</dbReference>
<dbReference type="Pfam" id="PF12728">
    <property type="entry name" value="HTH_17"/>
    <property type="match status" value="1"/>
</dbReference>
<organism evidence="2">
    <name type="scientific">Blautia glucerasea</name>
    <dbReference type="NCBI Taxonomy" id="536633"/>
    <lineage>
        <taxon>Bacteria</taxon>
        <taxon>Bacillati</taxon>
        <taxon>Bacillota</taxon>
        <taxon>Clostridia</taxon>
        <taxon>Lachnospirales</taxon>
        <taxon>Lachnospiraceae</taxon>
        <taxon>Blautia</taxon>
    </lineage>
</organism>
<accession>A0A6N2UKW0</accession>
<dbReference type="InterPro" id="IPR010093">
    <property type="entry name" value="SinI_DNA-bd"/>
</dbReference>
<dbReference type="EMBL" id="CACRST010000019">
    <property type="protein sequence ID" value="VYT17927.1"/>
    <property type="molecule type" value="Genomic_DNA"/>
</dbReference>
<dbReference type="Gene3D" id="3.90.105.50">
    <property type="match status" value="1"/>
</dbReference>
<proteinExistence type="predicted"/>
<protein>
    <submittedName>
        <fullName evidence="2">Excisionase from transposon Tn916</fullName>
    </submittedName>
</protein>
<dbReference type="NCBIfam" id="TIGR01764">
    <property type="entry name" value="excise"/>
    <property type="match status" value="1"/>
</dbReference>